<accession>A0A9W5VPF6</accession>
<dbReference type="AlphaFoldDB" id="A0A9W5VPF6"/>
<dbReference type="SUPFAM" id="SSF54060">
    <property type="entry name" value="His-Me finger endonucleases"/>
    <property type="match status" value="1"/>
</dbReference>
<evidence type="ECO:0000259" key="1">
    <source>
        <dbReference type="Pfam" id="PF07463"/>
    </source>
</evidence>
<sequence>MEEWKSIEGFEGYEVSNLGQVRSIDRVTQRVRYGKPYSVRMKGRILKQTKATDYPMVTLCKGEGEYKHPKSVHSLVASAFIDNPDGLPVVNHKDLDRFNNHVDNLEWTTFGGNTQHAVDNGVQLGVKGERHYATKLTDEDVRWIREVAKENGGTLTRSELAERFNMKPSSIGNVINGTTWKHVK</sequence>
<evidence type="ECO:0000313" key="3">
    <source>
        <dbReference type="Proteomes" id="UP000014028"/>
    </source>
</evidence>
<proteinExistence type="predicted"/>
<organism evidence="2 3">
    <name type="scientific">Bacillus cereus VD184</name>
    <dbReference type="NCBI Taxonomy" id="1053242"/>
    <lineage>
        <taxon>Bacteria</taxon>
        <taxon>Bacillati</taxon>
        <taxon>Bacillota</taxon>
        <taxon>Bacilli</taxon>
        <taxon>Bacillales</taxon>
        <taxon>Bacillaceae</taxon>
        <taxon>Bacillus</taxon>
        <taxon>Bacillus cereus group</taxon>
    </lineage>
</organism>
<dbReference type="Pfam" id="PF07463">
    <property type="entry name" value="NUMOD4"/>
    <property type="match status" value="1"/>
</dbReference>
<gene>
    <name evidence="2" type="ORF">IKC_06210</name>
</gene>
<protein>
    <recommendedName>
        <fullName evidence="1">NUMOD4 domain-containing protein</fullName>
    </recommendedName>
</protein>
<dbReference type="GO" id="GO:0016788">
    <property type="term" value="F:hydrolase activity, acting on ester bonds"/>
    <property type="evidence" value="ECO:0007669"/>
    <property type="project" value="InterPro"/>
</dbReference>
<dbReference type="EMBL" id="AHFK01000113">
    <property type="protein sequence ID" value="EOQ01012.1"/>
    <property type="molecule type" value="Genomic_DNA"/>
</dbReference>
<name>A0A9W5VPF6_BACCE</name>
<dbReference type="InterPro" id="IPR010902">
    <property type="entry name" value="NUMOD4"/>
</dbReference>
<evidence type="ECO:0000313" key="2">
    <source>
        <dbReference type="EMBL" id="EOQ01012.1"/>
    </source>
</evidence>
<reference evidence="2 3" key="1">
    <citation type="submission" date="2012-12" db="EMBL/GenBank/DDBJ databases">
        <title>The Genome Sequence of Bacillus cereus VD184.</title>
        <authorList>
            <consortium name="The Broad Institute Genome Sequencing Platform"/>
            <consortium name="The Broad Institute Genome Sequencing Center for Infectious Disease"/>
            <person name="Feldgarden M."/>
            <person name="Van der Auwera G.A."/>
            <person name="Mahillon J."/>
            <person name="Duprez V."/>
            <person name="Timmery S."/>
            <person name="Mattelet C."/>
            <person name="Dierick K."/>
            <person name="Sun M."/>
            <person name="Yu Z."/>
            <person name="Zhu L."/>
            <person name="Hu X."/>
            <person name="Shank E.B."/>
            <person name="Swiecicka I."/>
            <person name="Hansen B.M."/>
            <person name="Andrup L."/>
            <person name="Walker B."/>
            <person name="Young S.K."/>
            <person name="Zeng Q."/>
            <person name="Gargeya S."/>
            <person name="Fitzgerald M."/>
            <person name="Haas B."/>
            <person name="Abouelleil A."/>
            <person name="Alvarado L."/>
            <person name="Arachchi H.M."/>
            <person name="Berlin A.M."/>
            <person name="Chapman S.B."/>
            <person name="Dewar J."/>
            <person name="Goldberg J."/>
            <person name="Griggs A."/>
            <person name="Gujja S."/>
            <person name="Hansen M."/>
            <person name="Howarth C."/>
            <person name="Imamovic A."/>
            <person name="Larimer J."/>
            <person name="McCowan C."/>
            <person name="Murphy C."/>
            <person name="Neiman D."/>
            <person name="Pearson M."/>
            <person name="Priest M."/>
            <person name="Roberts A."/>
            <person name="Saif S."/>
            <person name="Shea T."/>
            <person name="Sisk P."/>
            <person name="Sykes S."/>
            <person name="Wortman J."/>
            <person name="Nusbaum C."/>
            <person name="Birren B."/>
        </authorList>
    </citation>
    <scope>NUCLEOTIDE SEQUENCE [LARGE SCALE GENOMIC DNA]</scope>
    <source>
        <strain evidence="2 3">VD184</strain>
    </source>
</reference>
<dbReference type="RefSeq" id="WP_016124136.1">
    <property type="nucleotide sequence ID" value="NZ_KB976852.1"/>
</dbReference>
<feature type="domain" description="NUMOD4" evidence="1">
    <location>
        <begin position="2"/>
        <end position="59"/>
    </location>
</feature>
<dbReference type="InterPro" id="IPR001387">
    <property type="entry name" value="Cro/C1-type_HTH"/>
</dbReference>
<dbReference type="Proteomes" id="UP000014028">
    <property type="component" value="Unassembled WGS sequence"/>
</dbReference>
<dbReference type="InterPro" id="IPR044925">
    <property type="entry name" value="His-Me_finger_sf"/>
</dbReference>
<dbReference type="CDD" id="cd00093">
    <property type="entry name" value="HTH_XRE"/>
    <property type="match status" value="1"/>
</dbReference>
<comment type="caution">
    <text evidence="2">The sequence shown here is derived from an EMBL/GenBank/DDBJ whole genome shotgun (WGS) entry which is preliminary data.</text>
</comment>
<dbReference type="Gene3D" id="3.90.75.20">
    <property type="match status" value="1"/>
</dbReference>